<dbReference type="EMBL" id="FP929052">
    <property type="protein sequence ID" value="CBL17506.1"/>
    <property type="molecule type" value="Genomic_DNA"/>
</dbReference>
<protein>
    <submittedName>
        <fullName evidence="8">Predicted permease</fullName>
    </submittedName>
</protein>
<dbReference type="InterPro" id="IPR003838">
    <property type="entry name" value="ABC3_permease_C"/>
</dbReference>
<dbReference type="Proteomes" id="UP000007054">
    <property type="component" value="Chromosome"/>
</dbReference>
<organism evidence="8 9">
    <name type="scientific">Ruminococcus champanellensis (strain DSM 18848 / JCM 17042 / KCTC 15320 / 18P13)</name>
    <dbReference type="NCBI Taxonomy" id="213810"/>
    <lineage>
        <taxon>Bacteria</taxon>
        <taxon>Bacillati</taxon>
        <taxon>Bacillota</taxon>
        <taxon>Clostridia</taxon>
        <taxon>Eubacteriales</taxon>
        <taxon>Oscillospiraceae</taxon>
        <taxon>Ruminococcus</taxon>
    </lineage>
</organism>
<proteinExistence type="predicted"/>
<evidence type="ECO:0000256" key="2">
    <source>
        <dbReference type="ARBA" id="ARBA00022475"/>
    </source>
</evidence>
<evidence type="ECO:0000313" key="9">
    <source>
        <dbReference type="Proteomes" id="UP000007054"/>
    </source>
</evidence>
<feature type="domain" description="ABC3 transporter permease C-terminal" evidence="7">
    <location>
        <begin position="262"/>
        <end position="375"/>
    </location>
</feature>
<dbReference type="HOGENOM" id="CLU_715495_0_0_9"/>
<dbReference type="KEGG" id="rch:RUM_13930"/>
<feature type="transmembrane region" description="Helical" evidence="6">
    <location>
        <begin position="260"/>
        <end position="283"/>
    </location>
</feature>
<feature type="transmembrane region" description="Helical" evidence="6">
    <location>
        <begin position="16"/>
        <end position="38"/>
    </location>
</feature>
<keyword evidence="4 6" id="KW-1133">Transmembrane helix</keyword>
<feature type="transmembrane region" description="Helical" evidence="6">
    <location>
        <begin position="104"/>
        <end position="128"/>
    </location>
</feature>
<keyword evidence="3 6" id="KW-0812">Transmembrane</keyword>
<dbReference type="GeneID" id="83156125"/>
<gene>
    <name evidence="8" type="ordered locus">RUM_13930</name>
</gene>
<reference evidence="8" key="1">
    <citation type="submission" date="2010-03" db="EMBL/GenBank/DDBJ databases">
        <title>The genome sequence of Ruminococcus sp. 18P13.</title>
        <authorList>
            <consortium name="metaHIT consortium -- http://www.metahit.eu/"/>
            <person name="Pajon A."/>
            <person name="Turner K."/>
            <person name="Parkhill J."/>
            <person name="Bernalier A."/>
        </authorList>
    </citation>
    <scope>NUCLEOTIDE SEQUENCE [LARGE SCALE GENOMIC DNA]</scope>
    <source>
        <strain evidence="8">Type strain: 18P13</strain>
    </source>
</reference>
<dbReference type="AlphaFoldDB" id="D4LD11"/>
<dbReference type="PATRIC" id="fig|213810.4.peg.1289"/>
<dbReference type="Pfam" id="PF02687">
    <property type="entry name" value="FtsX"/>
    <property type="match status" value="1"/>
</dbReference>
<evidence type="ECO:0000256" key="5">
    <source>
        <dbReference type="ARBA" id="ARBA00023136"/>
    </source>
</evidence>
<keyword evidence="9" id="KW-1185">Reference proteome</keyword>
<accession>D4LD11</accession>
<keyword evidence="2" id="KW-1003">Cell membrane</keyword>
<evidence type="ECO:0000256" key="1">
    <source>
        <dbReference type="ARBA" id="ARBA00004651"/>
    </source>
</evidence>
<feature type="transmembrane region" description="Helical" evidence="6">
    <location>
        <begin position="349"/>
        <end position="373"/>
    </location>
</feature>
<dbReference type="STRING" id="213810.RUM_13930"/>
<evidence type="ECO:0000313" key="8">
    <source>
        <dbReference type="EMBL" id="CBL17506.1"/>
    </source>
</evidence>
<reference evidence="8" key="2">
    <citation type="submission" date="2010-03" db="EMBL/GenBank/DDBJ databases">
        <authorList>
            <person name="Pajon A."/>
        </authorList>
    </citation>
    <scope>NUCLEOTIDE SEQUENCE</scope>
    <source>
        <strain evidence="8">Type strain: 18P13</strain>
    </source>
</reference>
<comment type="subcellular location">
    <subcellularLocation>
        <location evidence="1">Cell membrane</location>
        <topology evidence="1">Multi-pass membrane protein</topology>
    </subcellularLocation>
</comment>
<name>D4LD11_RUMC1</name>
<evidence type="ECO:0000259" key="7">
    <source>
        <dbReference type="Pfam" id="PF02687"/>
    </source>
</evidence>
<evidence type="ECO:0000256" key="4">
    <source>
        <dbReference type="ARBA" id="ARBA00022989"/>
    </source>
</evidence>
<sequence>MLFRSLRSFLQSHTPFFLMMILCIMISSLLMLFGYGLYQDYMLEQKSFNHSTQRFTLNANARSEDMERDGFFMNPEQLITKDELDACIDRIPEKHLGTSSLISVYFINPASVIMGASIYDICTCYFHIKDGVKSPSEETFGSRMEHPGAKGRIFTNEEYASGTPVIIVGAGESRQLGGKIQFYDGKEYTVIAEGGLFREIPYCLVSPDSVVDSVSIKLEKPLSYEQYTELKNAFSSIEDRVSFSRYIPFYDEDYWMYNSAMLASLLIAVVAAFNLVVLYHYVLVRRQKSLAIFQLCGCTKGRAIRLYVAESLMLTVPCYCLSAVLYHFVLLKPFTRIFPYIDTAYSLRLYATGFGIFVTVCTIAIWILSARIVSKHSIVERKGGVV</sequence>
<feature type="transmembrane region" description="Helical" evidence="6">
    <location>
        <begin position="304"/>
        <end position="329"/>
    </location>
</feature>
<dbReference type="GO" id="GO:0005886">
    <property type="term" value="C:plasma membrane"/>
    <property type="evidence" value="ECO:0007669"/>
    <property type="project" value="UniProtKB-SubCell"/>
</dbReference>
<dbReference type="RefSeq" id="WP_015558413.1">
    <property type="nucleotide sequence ID" value="NC_021039.1"/>
</dbReference>
<evidence type="ECO:0000256" key="6">
    <source>
        <dbReference type="SAM" id="Phobius"/>
    </source>
</evidence>
<evidence type="ECO:0000256" key="3">
    <source>
        <dbReference type="ARBA" id="ARBA00022692"/>
    </source>
</evidence>
<keyword evidence="5 6" id="KW-0472">Membrane</keyword>